<evidence type="ECO:0000313" key="4">
    <source>
        <dbReference type="Proteomes" id="UP000664844"/>
    </source>
</evidence>
<dbReference type="RefSeq" id="WP_207087507.1">
    <property type="nucleotide sequence ID" value="NZ_JAFLQW010000211.1"/>
</dbReference>
<keyword evidence="4" id="KW-1185">Reference proteome</keyword>
<organism evidence="3 4">
    <name type="scientific">Phormidium pseudopriestleyi FRX01</name>
    <dbReference type="NCBI Taxonomy" id="1759528"/>
    <lineage>
        <taxon>Bacteria</taxon>
        <taxon>Bacillati</taxon>
        <taxon>Cyanobacteriota</taxon>
        <taxon>Cyanophyceae</taxon>
        <taxon>Oscillatoriophycideae</taxon>
        <taxon>Oscillatoriales</taxon>
        <taxon>Oscillatoriaceae</taxon>
        <taxon>Phormidium</taxon>
    </lineage>
</organism>
<evidence type="ECO:0000256" key="1">
    <source>
        <dbReference type="SAM" id="MobiDB-lite"/>
    </source>
</evidence>
<dbReference type="Proteomes" id="UP000664844">
    <property type="component" value="Unassembled WGS sequence"/>
</dbReference>
<sequence>MGLLQKLFNLGKPDKSKETTVQAPPASNPSAPAQSYSVPAAPQKADIPPERLGLNGEYDDSGLAKRVALALDENPSTADFERLWIAQTGSTVVFKGEVPSQADLDRVVGIARGVYGAKDVKTNEVKVG</sequence>
<accession>A0ABS3FQ75</accession>
<name>A0ABS3FQ75_9CYAN</name>
<gene>
    <name evidence="3" type="ORF">J0895_07605</name>
</gene>
<feature type="region of interest" description="Disordered" evidence="1">
    <location>
        <begin position="1"/>
        <end position="58"/>
    </location>
</feature>
<reference evidence="3 4" key="1">
    <citation type="submission" date="2021-03" db="EMBL/GenBank/DDBJ databases">
        <title>Metabolic Capacity of the Antarctic Cyanobacterium Phormidium pseudopriestleyi that Sustains Oxygenic Photosynthesis in the Presence of Hydrogen Sulfide.</title>
        <authorList>
            <person name="Lumian J.E."/>
            <person name="Jungblut A.D."/>
            <person name="Dillon M.L."/>
            <person name="Hawes I."/>
            <person name="Doran P.T."/>
            <person name="Mackey T.J."/>
            <person name="Dick G.J."/>
            <person name="Grettenberger C.L."/>
            <person name="Sumner D.Y."/>
        </authorList>
    </citation>
    <scope>NUCLEOTIDE SEQUENCE [LARGE SCALE GENOMIC DNA]</scope>
    <source>
        <strain evidence="3 4">FRX01</strain>
    </source>
</reference>
<protein>
    <submittedName>
        <fullName evidence="3">BON domain-containing protein</fullName>
    </submittedName>
</protein>
<comment type="caution">
    <text evidence="3">The sequence shown here is derived from an EMBL/GenBank/DDBJ whole genome shotgun (WGS) entry which is preliminary data.</text>
</comment>
<feature type="domain" description="BON" evidence="2">
    <location>
        <begin position="59"/>
        <end position="128"/>
    </location>
</feature>
<feature type="compositionally biased region" description="Low complexity" evidence="1">
    <location>
        <begin position="23"/>
        <end position="37"/>
    </location>
</feature>
<dbReference type="PROSITE" id="PS50914">
    <property type="entry name" value="BON"/>
    <property type="match status" value="1"/>
</dbReference>
<proteinExistence type="predicted"/>
<dbReference type="EMBL" id="JAFLQW010000211">
    <property type="protein sequence ID" value="MBO0348968.1"/>
    <property type="molecule type" value="Genomic_DNA"/>
</dbReference>
<evidence type="ECO:0000259" key="2">
    <source>
        <dbReference type="PROSITE" id="PS50914"/>
    </source>
</evidence>
<dbReference type="InterPro" id="IPR007055">
    <property type="entry name" value="BON_dom"/>
</dbReference>
<evidence type="ECO:0000313" key="3">
    <source>
        <dbReference type="EMBL" id="MBO0348968.1"/>
    </source>
</evidence>
<dbReference type="Pfam" id="PF04972">
    <property type="entry name" value="BON"/>
    <property type="match status" value="1"/>
</dbReference>